<dbReference type="AlphaFoldDB" id="A0A8H7K8W0"/>
<sequence length="78" mass="8882">MAPLDFPPEATCFDSFAYFASIVSWMVAHCINSPPQQVEPDLFQEPLDFNAFPLFVRPIDVYLIKHFSSAIWAGSRFP</sequence>
<name>A0A8H7K8W0_BIOOC</name>
<dbReference type="Proteomes" id="UP000616885">
    <property type="component" value="Unassembled WGS sequence"/>
</dbReference>
<organism evidence="1 2">
    <name type="scientific">Bionectria ochroleuca</name>
    <name type="common">Gliocladium roseum</name>
    <dbReference type="NCBI Taxonomy" id="29856"/>
    <lineage>
        <taxon>Eukaryota</taxon>
        <taxon>Fungi</taxon>
        <taxon>Dikarya</taxon>
        <taxon>Ascomycota</taxon>
        <taxon>Pezizomycotina</taxon>
        <taxon>Sordariomycetes</taxon>
        <taxon>Hypocreomycetidae</taxon>
        <taxon>Hypocreales</taxon>
        <taxon>Bionectriaceae</taxon>
        <taxon>Clonostachys</taxon>
    </lineage>
</organism>
<evidence type="ECO:0000313" key="2">
    <source>
        <dbReference type="Proteomes" id="UP000616885"/>
    </source>
</evidence>
<comment type="caution">
    <text evidence="1">The sequence shown here is derived from an EMBL/GenBank/DDBJ whole genome shotgun (WGS) entry which is preliminary data.</text>
</comment>
<gene>
    <name evidence="1" type="ORF">IM811_005823</name>
</gene>
<dbReference type="EMBL" id="JADCTT010000015">
    <property type="protein sequence ID" value="KAF9744243.1"/>
    <property type="molecule type" value="Genomic_DNA"/>
</dbReference>
<evidence type="ECO:0000313" key="1">
    <source>
        <dbReference type="EMBL" id="KAF9744243.1"/>
    </source>
</evidence>
<proteinExistence type="predicted"/>
<protein>
    <submittedName>
        <fullName evidence="1">Uncharacterized protein</fullName>
    </submittedName>
</protein>
<accession>A0A8H7K8W0</accession>
<reference evidence="1" key="1">
    <citation type="submission" date="2020-10" db="EMBL/GenBank/DDBJ databases">
        <title>High-Quality Genome Resource of Clonostachys rosea strain S41 by Oxford Nanopore Long-Read Sequencing.</title>
        <authorList>
            <person name="Wang H."/>
        </authorList>
    </citation>
    <scope>NUCLEOTIDE SEQUENCE</scope>
    <source>
        <strain evidence="1">S41</strain>
    </source>
</reference>